<evidence type="ECO:0000256" key="1">
    <source>
        <dbReference type="ARBA" id="ARBA00022723"/>
    </source>
</evidence>
<dbReference type="PANTHER" id="PTHR11347">
    <property type="entry name" value="CYCLIC NUCLEOTIDE PHOSPHODIESTERASE"/>
    <property type="match status" value="1"/>
</dbReference>
<sequence length="216" mass="24997">MNEINKIMKYYFLLDHSECIIIIIIVHSCYGDPTSFSRSILIGQPLLFQSDIEKLEGLPVAPFMDRDKVTKPSSQIGFIKYVLLPLFEALGQLLPVIEKDIIEPVRNALDYYTQMQKAVEEEKEKNASSEKSKQNGLTNKMNGDIKKFFDEYVSYNLSKDMFSILTFEAKDYYKFHANTKMKDSTFIKTKLTLRASNMHRKQVYTAKTKTNQQSSN</sequence>
<name>A0ABY7F0F5_MYAAR</name>
<evidence type="ECO:0000313" key="5">
    <source>
        <dbReference type="Proteomes" id="UP001164746"/>
    </source>
</evidence>
<accession>A0ABY7F0F5</accession>
<dbReference type="Gene3D" id="1.10.1300.10">
    <property type="entry name" value="3'5'-cyclic nucleotide phosphodiesterase, catalytic domain"/>
    <property type="match status" value="1"/>
</dbReference>
<dbReference type="InterPro" id="IPR002073">
    <property type="entry name" value="PDEase_catalytic_dom"/>
</dbReference>
<gene>
    <name evidence="4" type="ORF">MAR_005770</name>
</gene>
<keyword evidence="5" id="KW-1185">Reference proteome</keyword>
<feature type="domain" description="PDEase" evidence="3">
    <location>
        <begin position="1"/>
        <end position="119"/>
    </location>
</feature>
<evidence type="ECO:0000256" key="2">
    <source>
        <dbReference type="ARBA" id="ARBA00022801"/>
    </source>
</evidence>
<dbReference type="PROSITE" id="PS51845">
    <property type="entry name" value="PDEASE_I_2"/>
    <property type="match status" value="1"/>
</dbReference>
<dbReference type="EMBL" id="CP111020">
    <property type="protein sequence ID" value="WAR15665.1"/>
    <property type="molecule type" value="Genomic_DNA"/>
</dbReference>
<dbReference type="Pfam" id="PF00233">
    <property type="entry name" value="PDEase_I"/>
    <property type="match status" value="1"/>
</dbReference>
<dbReference type="SUPFAM" id="SSF109604">
    <property type="entry name" value="HD-domain/PDEase-like"/>
    <property type="match status" value="1"/>
</dbReference>
<keyword evidence="2" id="KW-0378">Hydrolase</keyword>
<dbReference type="Proteomes" id="UP001164746">
    <property type="component" value="Chromosome 9"/>
</dbReference>
<proteinExistence type="predicted"/>
<protein>
    <submittedName>
        <fullName evidence="4">PDE9A-like protein</fullName>
    </submittedName>
</protein>
<dbReference type="InterPro" id="IPR036971">
    <property type="entry name" value="PDEase_catalytic_dom_sf"/>
</dbReference>
<evidence type="ECO:0000259" key="3">
    <source>
        <dbReference type="PROSITE" id="PS51845"/>
    </source>
</evidence>
<keyword evidence="1" id="KW-0479">Metal-binding</keyword>
<reference evidence="4" key="1">
    <citation type="submission" date="2022-11" db="EMBL/GenBank/DDBJ databases">
        <title>Centuries of genome instability and evolution in soft-shell clam transmissible cancer (bioRxiv).</title>
        <authorList>
            <person name="Hart S.F.M."/>
            <person name="Yonemitsu M.A."/>
            <person name="Giersch R.M."/>
            <person name="Beal B.F."/>
            <person name="Arriagada G."/>
            <person name="Davis B.W."/>
            <person name="Ostrander E.A."/>
            <person name="Goff S.P."/>
            <person name="Metzger M.J."/>
        </authorList>
    </citation>
    <scope>NUCLEOTIDE SEQUENCE</scope>
    <source>
        <strain evidence="4">MELC-2E11</strain>
        <tissue evidence="4">Siphon/mantle</tissue>
    </source>
</reference>
<organism evidence="4 5">
    <name type="scientific">Mya arenaria</name>
    <name type="common">Soft-shell clam</name>
    <dbReference type="NCBI Taxonomy" id="6604"/>
    <lineage>
        <taxon>Eukaryota</taxon>
        <taxon>Metazoa</taxon>
        <taxon>Spiralia</taxon>
        <taxon>Lophotrochozoa</taxon>
        <taxon>Mollusca</taxon>
        <taxon>Bivalvia</taxon>
        <taxon>Autobranchia</taxon>
        <taxon>Heteroconchia</taxon>
        <taxon>Euheterodonta</taxon>
        <taxon>Imparidentia</taxon>
        <taxon>Neoheterodontei</taxon>
        <taxon>Myida</taxon>
        <taxon>Myoidea</taxon>
        <taxon>Myidae</taxon>
        <taxon>Mya</taxon>
    </lineage>
</organism>
<evidence type="ECO:0000313" key="4">
    <source>
        <dbReference type="EMBL" id="WAR15665.1"/>
    </source>
</evidence>